<protein>
    <recommendedName>
        <fullName evidence="3">Transposase (putative) YhgA-like domain-containing protein</fullName>
    </recommendedName>
</protein>
<evidence type="ECO:0000313" key="2">
    <source>
        <dbReference type="Proteomes" id="UP000261231"/>
    </source>
</evidence>
<comment type="caution">
    <text evidence="1">The sequence shown here is derived from an EMBL/GenBank/DDBJ whole genome shotgun (WGS) entry which is preliminary data.</text>
</comment>
<gene>
    <name evidence="1" type="ORF">DW747_06335</name>
</gene>
<dbReference type="AlphaFoldDB" id="A0A3E2XN51"/>
<dbReference type="Proteomes" id="UP000261231">
    <property type="component" value="Unassembled WGS sequence"/>
</dbReference>
<evidence type="ECO:0008006" key="3">
    <source>
        <dbReference type="Google" id="ProtNLM"/>
    </source>
</evidence>
<name>A0A3E2XN51_9FIRM</name>
<organism evidence="1 2">
    <name type="scientific">Coprococcus catus</name>
    <dbReference type="NCBI Taxonomy" id="116085"/>
    <lineage>
        <taxon>Bacteria</taxon>
        <taxon>Bacillati</taxon>
        <taxon>Bacillota</taxon>
        <taxon>Clostridia</taxon>
        <taxon>Lachnospirales</taxon>
        <taxon>Lachnospiraceae</taxon>
        <taxon>Coprococcus</taxon>
    </lineage>
</organism>
<reference evidence="1 2" key="1">
    <citation type="submission" date="2018-08" db="EMBL/GenBank/DDBJ databases">
        <title>A genome reference for cultivated species of the human gut microbiota.</title>
        <authorList>
            <person name="Zou Y."/>
            <person name="Xue W."/>
            <person name="Luo G."/>
        </authorList>
    </citation>
    <scope>NUCLEOTIDE SEQUENCE [LARGE SCALE GENOMIC DNA]</scope>
    <source>
        <strain evidence="1 2">AM28-39</strain>
    </source>
</reference>
<dbReference type="OrthoDB" id="9798384at2"/>
<sequence length="126" mass="14889">MKKLDEGALTITTISGALYMDYKNDISFLIDSTLNLYEHQSTWNPNMPLRGLGYFARLYEDYVRLNELNIYSEARLKLPKPQYFVFYNGTKAEPDRQILKLSDSFNRFMIMPFLWIRSEDILIRGT</sequence>
<accession>A0A3E2XN51</accession>
<proteinExistence type="predicted"/>
<dbReference type="EMBL" id="QVFD01000004">
    <property type="protein sequence ID" value="RGC48884.1"/>
    <property type="molecule type" value="Genomic_DNA"/>
</dbReference>
<keyword evidence="2" id="KW-1185">Reference proteome</keyword>
<evidence type="ECO:0000313" key="1">
    <source>
        <dbReference type="EMBL" id="RGC48884.1"/>
    </source>
</evidence>
<dbReference type="RefSeq" id="WP_117539522.1">
    <property type="nucleotide sequence ID" value="NZ_QVFD01000004.1"/>
</dbReference>